<organism evidence="2 3">
    <name type="scientific">Coemansia biformis</name>
    <dbReference type="NCBI Taxonomy" id="1286918"/>
    <lineage>
        <taxon>Eukaryota</taxon>
        <taxon>Fungi</taxon>
        <taxon>Fungi incertae sedis</taxon>
        <taxon>Zoopagomycota</taxon>
        <taxon>Kickxellomycotina</taxon>
        <taxon>Kickxellomycetes</taxon>
        <taxon>Kickxellales</taxon>
        <taxon>Kickxellaceae</taxon>
        <taxon>Coemansia</taxon>
    </lineage>
</organism>
<dbReference type="InterPro" id="IPR003754">
    <property type="entry name" value="4pyrrol_synth_uPrphyn_synth"/>
</dbReference>
<evidence type="ECO:0000313" key="2">
    <source>
        <dbReference type="EMBL" id="KAJ1718090.1"/>
    </source>
</evidence>
<dbReference type="GO" id="GO:0004852">
    <property type="term" value="F:uroporphyrinogen-III synthase activity"/>
    <property type="evidence" value="ECO:0007669"/>
    <property type="project" value="UniProtKB-EC"/>
</dbReference>
<dbReference type="AlphaFoldDB" id="A0A9W8CLI5"/>
<dbReference type="SUPFAM" id="SSF69618">
    <property type="entry name" value="HemD-like"/>
    <property type="match status" value="1"/>
</dbReference>
<protein>
    <submittedName>
        <fullName evidence="2">Uroporphyrinogen-III synthase</fullName>
        <ecNumber evidence="2">4.2.1.75</ecNumber>
    </submittedName>
</protein>
<gene>
    <name evidence="2" type="primary">HEM4</name>
    <name evidence="2" type="ORF">LPJ61_006869</name>
</gene>
<evidence type="ECO:0000259" key="1">
    <source>
        <dbReference type="Pfam" id="PF02602"/>
    </source>
</evidence>
<dbReference type="Pfam" id="PF02602">
    <property type="entry name" value="HEM4"/>
    <property type="match status" value="1"/>
</dbReference>
<feature type="non-terminal residue" evidence="2">
    <location>
        <position position="1"/>
    </location>
</feature>
<reference evidence="2" key="1">
    <citation type="submission" date="2022-07" db="EMBL/GenBank/DDBJ databases">
        <title>Phylogenomic reconstructions and comparative analyses of Kickxellomycotina fungi.</title>
        <authorList>
            <person name="Reynolds N.K."/>
            <person name="Stajich J.E."/>
            <person name="Barry K."/>
            <person name="Grigoriev I.V."/>
            <person name="Crous P."/>
            <person name="Smith M.E."/>
        </authorList>
    </citation>
    <scope>NUCLEOTIDE SEQUENCE</scope>
    <source>
        <strain evidence="2">BCRC 34381</strain>
    </source>
</reference>
<keyword evidence="3" id="KW-1185">Reference proteome</keyword>
<feature type="domain" description="Tetrapyrrole biosynthesis uroporphyrinogen III synthase" evidence="1">
    <location>
        <begin position="3"/>
        <end position="196"/>
    </location>
</feature>
<evidence type="ECO:0000313" key="3">
    <source>
        <dbReference type="Proteomes" id="UP001143981"/>
    </source>
</evidence>
<sequence length="233" mass="24321">FLSTPIFAVGRATGETCRSQLHGGWVDSCDIRGEESGNATTLLPEIIRFCRECQSRTGARPRLAFFCGDQRRDTLPRGVGHSDCAELCEIVSYTTAGRSQSKVGEALLGALARAAAAAAAAACHRRDAQREQGTVVWLVLFSPSGARVVVPIAQRLARQGVLGADAARPGGAVVCRFAAIGETTAAEIAALGVDAQSIVRASEPDEQGVGRALRLAEARPPPVAGPLAPQEAH</sequence>
<dbReference type="GO" id="GO:0006780">
    <property type="term" value="P:uroporphyrinogen III biosynthetic process"/>
    <property type="evidence" value="ECO:0007669"/>
    <property type="project" value="InterPro"/>
</dbReference>
<proteinExistence type="predicted"/>
<accession>A0A9W8CLI5</accession>
<comment type="caution">
    <text evidence="2">The sequence shown here is derived from an EMBL/GenBank/DDBJ whole genome shotgun (WGS) entry which is preliminary data.</text>
</comment>
<dbReference type="PANTHER" id="PTHR12390">
    <property type="entry name" value="UROPORPHYRINOGEN III SYNTHASE"/>
    <property type="match status" value="1"/>
</dbReference>
<dbReference type="GO" id="GO:0005829">
    <property type="term" value="C:cytosol"/>
    <property type="evidence" value="ECO:0007669"/>
    <property type="project" value="TreeGrafter"/>
</dbReference>
<dbReference type="OrthoDB" id="5595751at2759"/>
<dbReference type="InterPro" id="IPR039793">
    <property type="entry name" value="UROS/Hem4"/>
</dbReference>
<dbReference type="EMBL" id="JANBOI010003897">
    <property type="protein sequence ID" value="KAJ1718090.1"/>
    <property type="molecule type" value="Genomic_DNA"/>
</dbReference>
<dbReference type="InterPro" id="IPR036108">
    <property type="entry name" value="4pyrrol_syn_uPrphyn_synt_sf"/>
</dbReference>
<name>A0A9W8CLI5_9FUNG</name>
<dbReference type="PANTHER" id="PTHR12390:SF0">
    <property type="entry name" value="UROPORPHYRINOGEN-III SYNTHASE"/>
    <property type="match status" value="1"/>
</dbReference>
<dbReference type="Proteomes" id="UP001143981">
    <property type="component" value="Unassembled WGS sequence"/>
</dbReference>
<dbReference type="EC" id="4.2.1.75" evidence="2"/>
<dbReference type="Gene3D" id="3.40.50.10090">
    <property type="match status" value="2"/>
</dbReference>
<keyword evidence="2" id="KW-0456">Lyase</keyword>